<evidence type="ECO:0000256" key="5">
    <source>
        <dbReference type="ARBA" id="ARBA00022692"/>
    </source>
</evidence>
<organism evidence="12">
    <name type="scientific">bioreactor metagenome</name>
    <dbReference type="NCBI Taxonomy" id="1076179"/>
    <lineage>
        <taxon>unclassified sequences</taxon>
        <taxon>metagenomes</taxon>
        <taxon>ecological metagenomes</taxon>
    </lineage>
</organism>
<keyword evidence="7" id="KW-0443">Lipid metabolism</keyword>
<dbReference type="PANTHER" id="PTHR14269">
    <property type="entry name" value="CDP-DIACYLGLYCEROL--GLYCEROL-3-PHOSPHATE 3-PHOSPHATIDYLTRANSFERASE-RELATED"/>
    <property type="match status" value="1"/>
</dbReference>
<evidence type="ECO:0000256" key="7">
    <source>
        <dbReference type="ARBA" id="ARBA00023098"/>
    </source>
</evidence>
<comment type="subcellular location">
    <subcellularLocation>
        <location evidence="1">Membrane</location>
        <topology evidence="1">Multi-pass membrane protein</topology>
    </subcellularLocation>
</comment>
<dbReference type="InterPro" id="IPR043130">
    <property type="entry name" value="CDP-OH_PTrfase_TM_dom"/>
</dbReference>
<dbReference type="Pfam" id="PF01066">
    <property type="entry name" value="CDP-OH_P_transf"/>
    <property type="match status" value="1"/>
</dbReference>
<dbReference type="EMBL" id="VSSQ01006749">
    <property type="protein sequence ID" value="MPM33742.1"/>
    <property type="molecule type" value="Genomic_DNA"/>
</dbReference>
<sequence>MRYSVRSIFQKKNIPNILSVFRIFLVPLFAALFLTDYPKYITHAGVVFVLAGATDVVDGFLARKNGWITDVGKLIDPLADKLMSMTALACLAIKEKIYSMIVIIVIIKEIVMILGSALILKKRKIYVKSNAFGKAATFSLFLLVIMTMFFTSTPQRIIDIFSGIVIGLMLLAFTIYLTDFIKEDRLRAKICKK</sequence>
<dbReference type="PANTHER" id="PTHR14269:SF62">
    <property type="entry name" value="CDP-DIACYLGLYCEROL--GLYCEROL-3-PHOSPHATE 3-PHOSPHATIDYLTRANSFERASE 1, CHLOROPLASTIC"/>
    <property type="match status" value="1"/>
</dbReference>
<dbReference type="EC" id="2.7.8.5" evidence="12"/>
<dbReference type="GO" id="GO:0016020">
    <property type="term" value="C:membrane"/>
    <property type="evidence" value="ECO:0007669"/>
    <property type="project" value="UniProtKB-SubCell"/>
</dbReference>
<keyword evidence="6 11" id="KW-1133">Transmembrane helix</keyword>
<evidence type="ECO:0000256" key="2">
    <source>
        <dbReference type="ARBA" id="ARBA00010441"/>
    </source>
</evidence>
<reference evidence="12" key="1">
    <citation type="submission" date="2019-08" db="EMBL/GenBank/DDBJ databases">
        <authorList>
            <person name="Kucharzyk K."/>
            <person name="Murdoch R.W."/>
            <person name="Higgins S."/>
            <person name="Loffler F."/>
        </authorList>
    </citation>
    <scope>NUCLEOTIDE SEQUENCE</scope>
</reference>
<keyword evidence="4 12" id="KW-0808">Transferase</keyword>
<dbReference type="GO" id="GO:0046474">
    <property type="term" value="P:glycerophospholipid biosynthetic process"/>
    <property type="evidence" value="ECO:0007669"/>
    <property type="project" value="TreeGrafter"/>
</dbReference>
<evidence type="ECO:0000256" key="6">
    <source>
        <dbReference type="ARBA" id="ARBA00022989"/>
    </source>
</evidence>
<dbReference type="AlphaFoldDB" id="A0A644YZ34"/>
<dbReference type="InterPro" id="IPR048254">
    <property type="entry name" value="CDP_ALCOHOL_P_TRANSF_CS"/>
</dbReference>
<dbReference type="InterPro" id="IPR000462">
    <property type="entry name" value="CDP-OH_P_trans"/>
</dbReference>
<dbReference type="PIRSF" id="PIRSF000847">
    <property type="entry name" value="Phos_ph_gly_syn"/>
    <property type="match status" value="1"/>
</dbReference>
<evidence type="ECO:0000313" key="12">
    <source>
        <dbReference type="EMBL" id="MPM33742.1"/>
    </source>
</evidence>
<dbReference type="Gene3D" id="1.20.120.1760">
    <property type="match status" value="1"/>
</dbReference>
<accession>A0A644YZ34</accession>
<proteinExistence type="inferred from homology"/>
<feature type="transmembrane region" description="Helical" evidence="11">
    <location>
        <begin position="132"/>
        <end position="151"/>
    </location>
</feature>
<dbReference type="InterPro" id="IPR004570">
    <property type="entry name" value="Phosphatidylglycerol_P_synth"/>
</dbReference>
<dbReference type="PROSITE" id="PS00379">
    <property type="entry name" value="CDP_ALCOHOL_P_TRANSF"/>
    <property type="match status" value="1"/>
</dbReference>
<keyword evidence="5 11" id="KW-0812">Transmembrane</keyword>
<keyword evidence="8 11" id="KW-0472">Membrane</keyword>
<comment type="similarity">
    <text evidence="2">Belongs to the CDP-alcohol phosphatidyltransferase class-I family.</text>
</comment>
<keyword evidence="9" id="KW-0594">Phospholipid biosynthesis</keyword>
<dbReference type="GO" id="GO:0008444">
    <property type="term" value="F:CDP-diacylglycerol-glycerol-3-phosphate 3-phosphatidyltransferase activity"/>
    <property type="evidence" value="ECO:0007669"/>
    <property type="project" value="UniProtKB-EC"/>
</dbReference>
<gene>
    <name evidence="12" type="primary">pgsA_17</name>
    <name evidence="12" type="ORF">SDC9_80320</name>
</gene>
<protein>
    <submittedName>
        <fullName evidence="12">CDP-diacylglycerol--glycerol-3-phosphate 3-phosphatidyltransferase</fullName>
        <ecNumber evidence="12">2.7.8.5</ecNumber>
    </submittedName>
</protein>
<evidence type="ECO:0000256" key="9">
    <source>
        <dbReference type="ARBA" id="ARBA00023209"/>
    </source>
</evidence>
<evidence type="ECO:0000256" key="10">
    <source>
        <dbReference type="ARBA" id="ARBA00023264"/>
    </source>
</evidence>
<evidence type="ECO:0000256" key="8">
    <source>
        <dbReference type="ARBA" id="ARBA00023136"/>
    </source>
</evidence>
<evidence type="ECO:0000256" key="1">
    <source>
        <dbReference type="ARBA" id="ARBA00004141"/>
    </source>
</evidence>
<dbReference type="InterPro" id="IPR050324">
    <property type="entry name" value="CDP-alcohol_PTase-I"/>
</dbReference>
<evidence type="ECO:0000256" key="3">
    <source>
        <dbReference type="ARBA" id="ARBA00022516"/>
    </source>
</evidence>
<evidence type="ECO:0000256" key="4">
    <source>
        <dbReference type="ARBA" id="ARBA00022679"/>
    </source>
</evidence>
<feature type="transmembrane region" description="Helical" evidence="11">
    <location>
        <begin position="16"/>
        <end position="34"/>
    </location>
</feature>
<feature type="transmembrane region" description="Helical" evidence="11">
    <location>
        <begin position="157"/>
        <end position="177"/>
    </location>
</feature>
<feature type="transmembrane region" description="Helical" evidence="11">
    <location>
        <begin position="100"/>
        <end position="120"/>
    </location>
</feature>
<evidence type="ECO:0000256" key="11">
    <source>
        <dbReference type="SAM" id="Phobius"/>
    </source>
</evidence>
<keyword evidence="3" id="KW-0444">Lipid biosynthesis</keyword>
<name>A0A644YZ34_9ZZZZ</name>
<keyword evidence="10" id="KW-1208">Phospholipid metabolism</keyword>
<comment type="caution">
    <text evidence="12">The sequence shown here is derived from an EMBL/GenBank/DDBJ whole genome shotgun (WGS) entry which is preliminary data.</text>
</comment>